<feature type="signal peptide" evidence="4">
    <location>
        <begin position="1"/>
        <end position="30"/>
    </location>
</feature>
<keyword evidence="8" id="KW-1185">Reference proteome</keyword>
<dbReference type="KEGG" id="bdm:EQG53_07435"/>
<evidence type="ECO:0000313" key="5">
    <source>
        <dbReference type="EMBL" id="QAT14209.1"/>
    </source>
</evidence>
<dbReference type="Proteomes" id="UP000287388">
    <property type="component" value="Chromosome"/>
</dbReference>
<protein>
    <submittedName>
        <fullName evidence="5">Alkaline phosphatase family protein</fullName>
    </submittedName>
</protein>
<gene>
    <name evidence="5" type="ORF">EQG53_07435</name>
    <name evidence="6" type="ORF">I6H83_15000</name>
</gene>
<dbReference type="PANTHER" id="PTHR42693">
    <property type="entry name" value="ARYLSULFATASE FAMILY MEMBER"/>
    <property type="match status" value="1"/>
</dbReference>
<dbReference type="GO" id="GO:0004065">
    <property type="term" value="F:arylsulfatase activity"/>
    <property type="evidence" value="ECO:0007669"/>
    <property type="project" value="TreeGrafter"/>
</dbReference>
<dbReference type="SUPFAM" id="SSF53649">
    <property type="entry name" value="Alkaline phosphatase-like"/>
    <property type="match status" value="1"/>
</dbReference>
<dbReference type="GO" id="GO:0004035">
    <property type="term" value="F:alkaline phosphatase activity"/>
    <property type="evidence" value="ECO:0007669"/>
    <property type="project" value="InterPro"/>
</dbReference>
<keyword evidence="4" id="KW-0732">Signal</keyword>
<dbReference type="InterPro" id="IPR002591">
    <property type="entry name" value="Phosphodiest/P_Trfase"/>
</dbReference>
<accession>A0A410NWI0</accession>
<feature type="binding site" evidence="3">
    <location>
        <begin position="182"/>
        <end position="184"/>
    </location>
    <ligand>
        <name>substrate</name>
    </ligand>
</feature>
<keyword evidence="2" id="KW-0597">Phosphoprotein</keyword>
<evidence type="ECO:0000313" key="6">
    <source>
        <dbReference type="EMBL" id="QQB88419.1"/>
    </source>
</evidence>
<dbReference type="InterPro" id="IPR026263">
    <property type="entry name" value="Alkaline_phosphatase_prok"/>
</dbReference>
<feature type="chain" id="PRO_5019393898" evidence="4">
    <location>
        <begin position="31"/>
        <end position="570"/>
    </location>
</feature>
<dbReference type="InterPro" id="IPR017850">
    <property type="entry name" value="Alkaline_phosphatase_core_sf"/>
</dbReference>
<evidence type="ECO:0000256" key="3">
    <source>
        <dbReference type="PIRSR" id="PIRSR031924-51"/>
    </source>
</evidence>
<dbReference type="Pfam" id="PF01663">
    <property type="entry name" value="Phosphodiest"/>
    <property type="match status" value="1"/>
</dbReference>
<dbReference type="Proteomes" id="UP000596117">
    <property type="component" value="Chromosome"/>
</dbReference>
<dbReference type="Gene3D" id="3.30.1360.150">
    <property type="match status" value="1"/>
</dbReference>
<feature type="active site" description="Phosphothreonine intermediate" evidence="2">
    <location>
        <position position="100"/>
    </location>
</feature>
<evidence type="ECO:0000256" key="4">
    <source>
        <dbReference type="SAM" id="SignalP"/>
    </source>
</evidence>
<dbReference type="PANTHER" id="PTHR42693:SF33">
    <property type="entry name" value="ARYLSULFATASE"/>
    <property type="match status" value="1"/>
</dbReference>
<dbReference type="CDD" id="cd16016">
    <property type="entry name" value="AP-SPAP"/>
    <property type="match status" value="1"/>
</dbReference>
<reference evidence="5 7" key="1">
    <citation type="submission" date="2019-01" db="EMBL/GenBank/DDBJ databases">
        <title>Brevundimonas diminuta Genome sequencing and assembly.</title>
        <authorList>
            <person name="Chen H."/>
        </authorList>
    </citation>
    <scope>NUCLEOTIDE SEQUENCE [LARGE SCALE GENOMIC DNA]</scope>
    <source>
        <strain evidence="5">ATCC</strain>
        <strain evidence="7">ATCC(B) 19146</strain>
    </source>
</reference>
<dbReference type="InterPro" id="IPR050738">
    <property type="entry name" value="Sulfatase"/>
</dbReference>
<dbReference type="Gene3D" id="3.40.720.10">
    <property type="entry name" value="Alkaline Phosphatase, subunit A"/>
    <property type="match status" value="1"/>
</dbReference>
<dbReference type="EMBL" id="CP066026">
    <property type="protein sequence ID" value="QQB88419.1"/>
    <property type="molecule type" value="Genomic_DNA"/>
</dbReference>
<evidence type="ECO:0000313" key="7">
    <source>
        <dbReference type="Proteomes" id="UP000287388"/>
    </source>
</evidence>
<sequence length="570" mass="60620">MSRFMFRSRLLASALGLSLCLGAAAPAAFAQTAQAAAQTAAPAAQDGRAAPSLIVTVVVDQLSANLFNQYRSQFTGGLKTLADQGMVSINGYQTHGVTVTCAGHSTVLTGAHPARSGIPANDWLDTTTGQETYCLAAPQNTLAHGKNTDNGPVGPEQLSASTLGDWLKAVSPESRVYGVSGKDRGAITLAGHKGDGAFWLTDNFGFTTYVEPGQSAQARLAPVAALNARMIDRFTRQAPSWTYSNAACRRLEGQWTIAGQTFDSKVPPANFRLDNSPILDELTIEGAIELMDSRQLGRRGVTDMLGVSLSATDRIGHSYGTQGPEMCEQMLRLDTALGVLMDKLSTIPGGAIVVLTADHGGSDFPERSAVEGYPHAGRVDRALQPRVNAALKARFGLDADPVVSSAGGFVIVDKDRKSLPEPLRSQVLTAALELLNAEPQVALAVARDELLAEPVPNSINPEDLNVRERLRLSAVAGRSPDILRAWQPGLTGQGRVGGAISSHGSPWDYDRRVPIVFWWPGAEGQERFLPMRTIDIAPTLANLIGVQPDGPIDGRCMDLPQFAKGRCPTK</sequence>
<evidence type="ECO:0000256" key="1">
    <source>
        <dbReference type="ARBA" id="ARBA00008779"/>
    </source>
</evidence>
<reference evidence="6 8" key="2">
    <citation type="submission" date="2020-12" db="EMBL/GenBank/DDBJ databases">
        <title>FDA dAtabase for Regulatory Grade micrObial Sequences (FDA-ARGOS): Supporting development and validation of Infectious Disease Dx tests.</title>
        <authorList>
            <person name="Kerrigan L."/>
            <person name="Long C."/>
            <person name="Tallon L."/>
            <person name="Sadzewicz L."/>
            <person name="Zhao X."/>
            <person name="Boylan J."/>
            <person name="Ott S."/>
            <person name="Bowen H."/>
            <person name="Vavikolanu K."/>
            <person name="Mehta A."/>
            <person name="Aluvathingal J."/>
            <person name="Nadendla S."/>
            <person name="Yan Y."/>
            <person name="Sichtig H."/>
        </authorList>
    </citation>
    <scope>NUCLEOTIDE SEQUENCE [LARGE SCALE GENOMIC DNA]</scope>
    <source>
        <strain evidence="6 8">FDAARGOS_1026</strain>
    </source>
</reference>
<organism evidence="5 7">
    <name type="scientific">Brevundimonas diminuta</name>
    <name type="common">Pseudomonas diminuta</name>
    <dbReference type="NCBI Taxonomy" id="293"/>
    <lineage>
        <taxon>Bacteria</taxon>
        <taxon>Pseudomonadati</taxon>
        <taxon>Pseudomonadota</taxon>
        <taxon>Alphaproteobacteria</taxon>
        <taxon>Caulobacterales</taxon>
        <taxon>Caulobacteraceae</taxon>
        <taxon>Brevundimonas</taxon>
    </lineage>
</organism>
<evidence type="ECO:0000256" key="2">
    <source>
        <dbReference type="PIRSR" id="PIRSR031924-50"/>
    </source>
</evidence>
<dbReference type="AlphaFoldDB" id="A0A410NWI0"/>
<evidence type="ECO:0000313" key="8">
    <source>
        <dbReference type="Proteomes" id="UP000596117"/>
    </source>
</evidence>
<name>A0A410NWI0_BREDI</name>
<dbReference type="PIRSF" id="PIRSF031924">
    <property type="entry name" value="Pi-irrepressible_AP"/>
    <property type="match status" value="1"/>
</dbReference>
<feature type="binding site" evidence="3">
    <location>
        <position position="121"/>
    </location>
    <ligand>
        <name>substrate</name>
    </ligand>
</feature>
<comment type="similarity">
    <text evidence="1">Belongs to the sulfatase family.</text>
</comment>
<proteinExistence type="inferred from homology"/>
<dbReference type="EMBL" id="CP035093">
    <property type="protein sequence ID" value="QAT14209.1"/>
    <property type="molecule type" value="Genomic_DNA"/>
</dbReference>